<dbReference type="KEGG" id="ifn:GM661_11540"/>
<dbReference type="GO" id="GO:0016887">
    <property type="term" value="F:ATP hydrolysis activity"/>
    <property type="evidence" value="ECO:0007669"/>
    <property type="project" value="InterPro"/>
</dbReference>
<keyword evidence="4" id="KW-1185">Reference proteome</keyword>
<feature type="domain" description="Bacterial type II secretion system protein E" evidence="2">
    <location>
        <begin position="196"/>
        <end position="210"/>
    </location>
</feature>
<gene>
    <name evidence="3" type="ORF">GM661_11540</name>
</gene>
<reference evidence="3" key="1">
    <citation type="submission" date="2019-12" db="EMBL/GenBank/DDBJ databases">
        <authorList>
            <person name="zhang j."/>
            <person name="sun C.M."/>
        </authorList>
    </citation>
    <scope>NUCLEOTIDE SEQUENCE</scope>
    <source>
        <strain evidence="3">NS-1</strain>
    </source>
</reference>
<dbReference type="GO" id="GO:0005524">
    <property type="term" value="F:ATP binding"/>
    <property type="evidence" value="ECO:0007669"/>
    <property type="project" value="InterPro"/>
</dbReference>
<dbReference type="Gene3D" id="3.30.450.90">
    <property type="match status" value="1"/>
</dbReference>
<dbReference type="EMBL" id="CP046640">
    <property type="protein sequence ID" value="QTM00009.1"/>
    <property type="molecule type" value="Genomic_DNA"/>
</dbReference>
<dbReference type="InterPro" id="IPR003593">
    <property type="entry name" value="AAA+_ATPase"/>
</dbReference>
<dbReference type="PROSITE" id="PS00662">
    <property type="entry name" value="T2SP_E"/>
    <property type="match status" value="1"/>
</dbReference>
<evidence type="ECO:0000259" key="2">
    <source>
        <dbReference type="PROSITE" id="PS00662"/>
    </source>
</evidence>
<organism evidence="3 4">
    <name type="scientific">Iocasia fonsfrigidae</name>
    <dbReference type="NCBI Taxonomy" id="2682810"/>
    <lineage>
        <taxon>Bacteria</taxon>
        <taxon>Bacillati</taxon>
        <taxon>Bacillota</taxon>
        <taxon>Clostridia</taxon>
        <taxon>Halanaerobiales</taxon>
        <taxon>Halanaerobiaceae</taxon>
        <taxon>Iocasia</taxon>
    </lineage>
</organism>
<dbReference type="Pfam" id="PF00437">
    <property type="entry name" value="T2SSE"/>
    <property type="match status" value="1"/>
</dbReference>
<evidence type="ECO:0000256" key="1">
    <source>
        <dbReference type="ARBA" id="ARBA00006611"/>
    </source>
</evidence>
<dbReference type="AlphaFoldDB" id="A0A8A7KJH4"/>
<dbReference type="Proteomes" id="UP000665020">
    <property type="component" value="Chromosome"/>
</dbReference>
<dbReference type="InterPro" id="IPR001482">
    <property type="entry name" value="T2SS/T4SS_dom"/>
</dbReference>
<comment type="similarity">
    <text evidence="1">Belongs to the GSP E family.</text>
</comment>
<dbReference type="SMART" id="SM00382">
    <property type="entry name" value="AAA"/>
    <property type="match status" value="1"/>
</dbReference>
<evidence type="ECO:0000313" key="4">
    <source>
        <dbReference type="Proteomes" id="UP000665020"/>
    </source>
</evidence>
<dbReference type="InterPro" id="IPR050921">
    <property type="entry name" value="T4SS_GSP_E_ATPase"/>
</dbReference>
<dbReference type="NCBIfam" id="TIGR01420">
    <property type="entry name" value="pilT_fam"/>
    <property type="match status" value="1"/>
</dbReference>
<proteinExistence type="inferred from homology"/>
<dbReference type="Gene3D" id="3.40.50.300">
    <property type="entry name" value="P-loop containing nucleotide triphosphate hydrolases"/>
    <property type="match status" value="1"/>
</dbReference>
<dbReference type="InterPro" id="IPR006321">
    <property type="entry name" value="PilT/PilU"/>
</dbReference>
<dbReference type="SUPFAM" id="SSF52540">
    <property type="entry name" value="P-loop containing nucleoside triphosphate hydrolases"/>
    <property type="match status" value="1"/>
</dbReference>
<dbReference type="InterPro" id="IPR027417">
    <property type="entry name" value="P-loop_NTPase"/>
</dbReference>
<protein>
    <submittedName>
        <fullName evidence="3">PilT/PilU family type 4a pilus ATPase</fullName>
    </submittedName>
</protein>
<sequence>MDIIGLLKSVVEDANISDLHLTVNSQAVVRTTGVLRAYEQYSHKFTFADLIEICRYLMDEDQWKTFQEQGELDFSYSVPGFSRFRVNAYRQRGAVSLALRIIPTEIPTIDDLGLPEILKKMAVQRRGLVLCTGPTGSGKSTTLASMINEINQERKCHILTLEDPIEYLHQHNNSIVHQREVGIDTRSFAAGLRAALRQDPDVILVGEMRDLETISIALESAETGHLVLATLHTTDAPKTVDRIIDVFPAHQQQQVRIQLSSVLNGIIAQQLLPRADMEGMVAGLEVLIGTPAVRNIIREGKSSQLESIMQTGAKYGMIVMNNYLISLYEKGLISMETAVRRSTNPEYIKKGITRFG</sequence>
<dbReference type="CDD" id="cd01131">
    <property type="entry name" value="PilT"/>
    <property type="match status" value="1"/>
</dbReference>
<dbReference type="PANTHER" id="PTHR30486">
    <property type="entry name" value="TWITCHING MOTILITY PROTEIN PILT"/>
    <property type="match status" value="1"/>
</dbReference>
<dbReference type="RefSeq" id="WP_407929666.1">
    <property type="nucleotide sequence ID" value="NZ_CP046640.1"/>
</dbReference>
<evidence type="ECO:0000313" key="3">
    <source>
        <dbReference type="EMBL" id="QTM00009.1"/>
    </source>
</evidence>
<name>A0A8A7KJH4_9FIRM</name>
<accession>A0A8A7KJH4</accession>